<evidence type="ECO:0000256" key="5">
    <source>
        <dbReference type="ARBA" id="ARBA00022807"/>
    </source>
</evidence>
<feature type="domain" description="EF-hand" evidence="10">
    <location>
        <begin position="589"/>
        <end position="624"/>
    </location>
</feature>
<dbReference type="PANTHER" id="PTHR10183">
    <property type="entry name" value="CALPAIN"/>
    <property type="match status" value="1"/>
</dbReference>
<dbReference type="AlphaFoldDB" id="A0A8C5WFZ9"/>
<evidence type="ECO:0000313" key="12">
    <source>
        <dbReference type="Proteomes" id="UP000694569"/>
    </source>
</evidence>
<dbReference type="GO" id="GO:0004198">
    <property type="term" value="F:calcium-dependent cysteine-type endopeptidase activity"/>
    <property type="evidence" value="ECO:0007669"/>
    <property type="project" value="InterPro"/>
</dbReference>
<reference evidence="11" key="2">
    <citation type="submission" date="2025-09" db="UniProtKB">
        <authorList>
            <consortium name="Ensembl"/>
        </authorList>
    </citation>
    <scope>IDENTIFICATION</scope>
</reference>
<evidence type="ECO:0000256" key="6">
    <source>
        <dbReference type="ARBA" id="ARBA00022837"/>
    </source>
</evidence>
<evidence type="ECO:0000259" key="9">
    <source>
        <dbReference type="PROSITE" id="PS50203"/>
    </source>
</evidence>
<name>A0A8C5WFZ9_9ANUR</name>
<evidence type="ECO:0000256" key="2">
    <source>
        <dbReference type="ARBA" id="ARBA00022670"/>
    </source>
</evidence>
<keyword evidence="5 8" id="KW-0788">Thiol protease</keyword>
<evidence type="ECO:0000313" key="11">
    <source>
        <dbReference type="Ensembl" id="ENSLLEP00000035472.1"/>
    </source>
</evidence>
<dbReference type="PROSITE" id="PS50203">
    <property type="entry name" value="CALPAIN_CAT"/>
    <property type="match status" value="1"/>
</dbReference>
<dbReference type="Ensembl" id="ENSLLET00000036821.1">
    <property type="protein sequence ID" value="ENSLLEP00000035472.1"/>
    <property type="gene ID" value="ENSLLEG00000021715.1"/>
</dbReference>
<proteinExistence type="inferred from homology"/>
<keyword evidence="6" id="KW-0106">Calcium</keyword>
<feature type="active site" evidence="7 8">
    <location>
        <position position="256"/>
    </location>
</feature>
<dbReference type="InterPro" id="IPR001300">
    <property type="entry name" value="Peptidase_C2_calpain_cat"/>
</dbReference>
<dbReference type="FunFam" id="3.90.70.10:FF:000001">
    <property type="entry name" value="Calpain-1 catalytic subunit"/>
    <property type="match status" value="1"/>
</dbReference>
<feature type="active site" evidence="7 8">
    <location>
        <position position="99"/>
    </location>
</feature>
<evidence type="ECO:0000256" key="4">
    <source>
        <dbReference type="ARBA" id="ARBA00022801"/>
    </source>
</evidence>
<dbReference type="PROSITE" id="PS00139">
    <property type="entry name" value="THIOL_PROTEASE_CYS"/>
    <property type="match status" value="1"/>
</dbReference>
<keyword evidence="2 8" id="KW-0645">Protease</keyword>
<keyword evidence="12" id="KW-1185">Reference proteome</keyword>
<comment type="similarity">
    <text evidence="1">Belongs to the peptidase C2 family.</text>
</comment>
<dbReference type="GO" id="GO:0006508">
    <property type="term" value="P:proteolysis"/>
    <property type="evidence" value="ECO:0007669"/>
    <property type="project" value="UniProtKB-KW"/>
</dbReference>
<evidence type="ECO:0000256" key="1">
    <source>
        <dbReference type="ARBA" id="ARBA00007623"/>
    </source>
</evidence>
<dbReference type="PROSITE" id="PS50222">
    <property type="entry name" value="EF_HAND_2"/>
    <property type="match status" value="1"/>
</dbReference>
<keyword evidence="4 8" id="KW-0378">Hydrolase</keyword>
<sequence>MSGAACKIIKERARAQGVGSSPQNPVKYLDQGYDELRAQCLASGKLFEDDKFPAEKSSLDKDENVEVVWLRPSEITLKPQFIEGGATRDDIRQGKLGNCWFLSSVASLTLNENFLSLVVPSDQSYERDYAGIFHFKFWQCGEWVDVPVDDRLPTRDGKLRYVKSSDVTEFWSPLLEKAYAKVNRSYRALKSGFEEDGLQDLTGGFYEKIRIDRSGEELYKKIYDALQAKNLLNCSKTTPAGENIESVTAQNIVTGHAYSVTGAEEVLSGDKMVKLVRVRNPWGNKEWNGAWSDTSPEWNTVSKDVRDALCKVKDDGECWMSHEDYLRNFDRLKIVYVDLNLALGIGPQKWNLAEFHGSWKNGSSSGGSIDCDTYWINPQIHIKLEGTDSKSDSTKVFISMMQKDHRQRNADQGIKFDIGFNLYKLEDKDKAPFDKDFFSRKKPTASSPISNKREVCQCYELPAGQYLIVPYAKDCGTEGDFYIRVITENVPGALEATVVKKIDTFQPPIKDDEEAVKSILPEDSSELQENEDFELDAEALKIKLNTLFKKEISFTANAFSLKTCKQMIKLMDLDLTGTLNKKEFLKLWQRLKQLTSIFFFVDKNKSGNIDSTEMGIALHKAGFNLSATVKDLLVEKYATEDLSLTFDDFINCFIDLYTQFSKWFILNNSGKLCSFRKIPIENTNNICMCLVNACVLYTNKRETQKSK</sequence>
<dbReference type="GeneTree" id="ENSGT00940000160090"/>
<dbReference type="SUPFAM" id="SSF47473">
    <property type="entry name" value="EF-hand"/>
    <property type="match status" value="1"/>
</dbReference>
<dbReference type="SMART" id="SM00054">
    <property type="entry name" value="EFh"/>
    <property type="match status" value="2"/>
</dbReference>
<dbReference type="Gene3D" id="3.90.70.10">
    <property type="entry name" value="Cysteine proteinases"/>
    <property type="match status" value="1"/>
</dbReference>
<dbReference type="InterPro" id="IPR022682">
    <property type="entry name" value="Calpain_domain_III"/>
</dbReference>
<keyword evidence="3" id="KW-0479">Metal-binding</keyword>
<protein>
    <submittedName>
        <fullName evidence="11">Uncharacterized protein</fullName>
    </submittedName>
</protein>
<dbReference type="SMART" id="SM00230">
    <property type="entry name" value="CysPc"/>
    <property type="match status" value="1"/>
</dbReference>
<feature type="active site" evidence="7 8">
    <location>
        <position position="280"/>
    </location>
</feature>
<dbReference type="InterPro" id="IPR022684">
    <property type="entry name" value="Calpain_cysteine_protease"/>
</dbReference>
<reference evidence="11" key="1">
    <citation type="submission" date="2025-08" db="UniProtKB">
        <authorList>
            <consortium name="Ensembl"/>
        </authorList>
    </citation>
    <scope>IDENTIFICATION</scope>
</reference>
<dbReference type="InterPro" id="IPR036213">
    <property type="entry name" value="Calpain_III_sf"/>
</dbReference>
<dbReference type="Gene3D" id="2.60.120.380">
    <property type="match status" value="1"/>
</dbReference>
<dbReference type="InterPro" id="IPR000169">
    <property type="entry name" value="Pept_cys_AS"/>
</dbReference>
<evidence type="ECO:0000256" key="7">
    <source>
        <dbReference type="PIRSR" id="PIRSR622684-1"/>
    </source>
</evidence>
<dbReference type="InterPro" id="IPR022683">
    <property type="entry name" value="Calpain_III"/>
</dbReference>
<organism evidence="11 12">
    <name type="scientific">Leptobrachium leishanense</name>
    <name type="common">Leishan spiny toad</name>
    <dbReference type="NCBI Taxonomy" id="445787"/>
    <lineage>
        <taxon>Eukaryota</taxon>
        <taxon>Metazoa</taxon>
        <taxon>Chordata</taxon>
        <taxon>Craniata</taxon>
        <taxon>Vertebrata</taxon>
        <taxon>Euteleostomi</taxon>
        <taxon>Amphibia</taxon>
        <taxon>Batrachia</taxon>
        <taxon>Anura</taxon>
        <taxon>Pelobatoidea</taxon>
        <taxon>Megophryidae</taxon>
        <taxon>Leptobrachium</taxon>
    </lineage>
</organism>
<dbReference type="InterPro" id="IPR002048">
    <property type="entry name" value="EF_hand_dom"/>
</dbReference>
<dbReference type="InterPro" id="IPR038765">
    <property type="entry name" value="Papain-like_cys_pep_sf"/>
</dbReference>
<dbReference type="PRINTS" id="PR00704">
    <property type="entry name" value="CALPAIN"/>
</dbReference>
<dbReference type="OrthoDB" id="424753at2759"/>
<evidence type="ECO:0000259" key="10">
    <source>
        <dbReference type="PROSITE" id="PS50222"/>
    </source>
</evidence>
<dbReference type="Proteomes" id="UP000694569">
    <property type="component" value="Unplaced"/>
</dbReference>
<dbReference type="PANTHER" id="PTHR10183:SF432">
    <property type="entry name" value="CALPAIN 8 GENE 5"/>
    <property type="match status" value="1"/>
</dbReference>
<evidence type="ECO:0000256" key="3">
    <source>
        <dbReference type="ARBA" id="ARBA00022723"/>
    </source>
</evidence>
<dbReference type="SMART" id="SM00720">
    <property type="entry name" value="calpain_III"/>
    <property type="match status" value="1"/>
</dbReference>
<dbReference type="SUPFAM" id="SSF49758">
    <property type="entry name" value="Calpain large subunit, middle domain (domain III)"/>
    <property type="match status" value="1"/>
</dbReference>
<dbReference type="GO" id="GO:0005509">
    <property type="term" value="F:calcium ion binding"/>
    <property type="evidence" value="ECO:0007669"/>
    <property type="project" value="InterPro"/>
</dbReference>
<dbReference type="GO" id="GO:0005737">
    <property type="term" value="C:cytoplasm"/>
    <property type="evidence" value="ECO:0007669"/>
    <property type="project" value="TreeGrafter"/>
</dbReference>
<dbReference type="PROSITE" id="PS00018">
    <property type="entry name" value="EF_HAND_1"/>
    <property type="match status" value="1"/>
</dbReference>
<dbReference type="SUPFAM" id="SSF54001">
    <property type="entry name" value="Cysteine proteinases"/>
    <property type="match status" value="1"/>
</dbReference>
<accession>A0A8C5WFZ9</accession>
<feature type="domain" description="Calpain catalytic" evidence="9">
    <location>
        <begin position="46"/>
        <end position="338"/>
    </location>
</feature>
<dbReference type="Gene3D" id="1.10.238.10">
    <property type="entry name" value="EF-hand"/>
    <property type="match status" value="1"/>
</dbReference>
<evidence type="ECO:0000256" key="8">
    <source>
        <dbReference type="PROSITE-ProRule" id="PRU00239"/>
    </source>
</evidence>
<dbReference type="Pfam" id="PF00648">
    <property type="entry name" value="Peptidase_C2"/>
    <property type="match status" value="1"/>
</dbReference>
<dbReference type="InterPro" id="IPR011992">
    <property type="entry name" value="EF-hand-dom_pair"/>
</dbReference>
<dbReference type="Pfam" id="PF01067">
    <property type="entry name" value="Calpain_III"/>
    <property type="match status" value="1"/>
</dbReference>
<dbReference type="InterPro" id="IPR018247">
    <property type="entry name" value="EF_Hand_1_Ca_BS"/>
</dbReference>
<dbReference type="CDD" id="cd00044">
    <property type="entry name" value="CysPc"/>
    <property type="match status" value="1"/>
</dbReference>